<feature type="domain" description="NIF system FeS cluster assembly NifU N-terminal" evidence="2">
    <location>
        <begin position="76"/>
        <end position="152"/>
    </location>
</feature>
<accession>A0A917B8P0</accession>
<organism evidence="3 4">
    <name type="scientific">Subtercola lobariae</name>
    <dbReference type="NCBI Taxonomy" id="1588641"/>
    <lineage>
        <taxon>Bacteria</taxon>
        <taxon>Bacillati</taxon>
        <taxon>Actinomycetota</taxon>
        <taxon>Actinomycetes</taxon>
        <taxon>Micrococcales</taxon>
        <taxon>Microbacteriaceae</taxon>
        <taxon>Subtercola</taxon>
    </lineage>
</organism>
<proteinExistence type="predicted"/>
<evidence type="ECO:0000259" key="2">
    <source>
        <dbReference type="Pfam" id="PF01592"/>
    </source>
</evidence>
<reference evidence="3 4" key="1">
    <citation type="journal article" date="2014" name="Int. J. Syst. Evol. Microbiol.">
        <title>Complete genome sequence of Corynebacterium casei LMG S-19264T (=DSM 44701T), isolated from a smear-ripened cheese.</title>
        <authorList>
            <consortium name="US DOE Joint Genome Institute (JGI-PGF)"/>
            <person name="Walter F."/>
            <person name="Albersmeier A."/>
            <person name="Kalinowski J."/>
            <person name="Ruckert C."/>
        </authorList>
    </citation>
    <scope>NUCLEOTIDE SEQUENCE [LARGE SCALE GENOMIC DNA]</scope>
    <source>
        <strain evidence="3 4">CGMCC 1.12976</strain>
    </source>
</reference>
<evidence type="ECO:0000313" key="3">
    <source>
        <dbReference type="EMBL" id="GGF30321.1"/>
    </source>
</evidence>
<dbReference type="EMBL" id="BMGP01000004">
    <property type="protein sequence ID" value="GGF30321.1"/>
    <property type="molecule type" value="Genomic_DNA"/>
</dbReference>
<comment type="caution">
    <text evidence="3">The sequence shown here is derived from an EMBL/GenBank/DDBJ whole genome shotgun (WGS) entry which is preliminary data.</text>
</comment>
<feature type="compositionally biased region" description="Gly residues" evidence="1">
    <location>
        <begin position="57"/>
        <end position="75"/>
    </location>
</feature>
<dbReference type="AlphaFoldDB" id="A0A917B8P0"/>
<sequence>MQGLYQQVILDHAKERHGFGLAATADAHSHQVNPTCGDEITLQVQLDGGGDGRDGDGIGGSGSGGGDGIGSGSGSGTIRSIGWEGQGCAISQASASLLSDLAPGLTPAELSERIDVFRTAMRSKGTVEPDEELLGDAVVLGGASRYVARVKCAMLAWVAAEEALLQLDAR</sequence>
<dbReference type="GO" id="GO:0016226">
    <property type="term" value="P:iron-sulfur cluster assembly"/>
    <property type="evidence" value="ECO:0007669"/>
    <property type="project" value="InterPro"/>
</dbReference>
<dbReference type="Pfam" id="PF01592">
    <property type="entry name" value="NifU_N"/>
    <property type="match status" value="2"/>
</dbReference>
<feature type="region of interest" description="Disordered" evidence="1">
    <location>
        <begin position="44"/>
        <end position="76"/>
    </location>
</feature>
<protein>
    <submittedName>
        <fullName evidence="3">Iron-sulfur cluster assembly scaffold protein NifU</fullName>
    </submittedName>
</protein>
<dbReference type="Proteomes" id="UP000598775">
    <property type="component" value="Unassembled WGS sequence"/>
</dbReference>
<evidence type="ECO:0000256" key="1">
    <source>
        <dbReference type="SAM" id="MobiDB-lite"/>
    </source>
</evidence>
<dbReference type="CDD" id="cd06664">
    <property type="entry name" value="IscU_like"/>
    <property type="match status" value="1"/>
</dbReference>
<dbReference type="GO" id="GO:0051536">
    <property type="term" value="F:iron-sulfur cluster binding"/>
    <property type="evidence" value="ECO:0007669"/>
    <property type="project" value="InterPro"/>
</dbReference>
<evidence type="ECO:0000313" key="4">
    <source>
        <dbReference type="Proteomes" id="UP000598775"/>
    </source>
</evidence>
<dbReference type="GO" id="GO:0005506">
    <property type="term" value="F:iron ion binding"/>
    <property type="evidence" value="ECO:0007669"/>
    <property type="project" value="InterPro"/>
</dbReference>
<dbReference type="Gene3D" id="3.90.1010.10">
    <property type="match status" value="1"/>
</dbReference>
<dbReference type="InterPro" id="IPR002871">
    <property type="entry name" value="NIF_FeS_clus_asmbl_NifU_N"/>
</dbReference>
<gene>
    <name evidence="3" type="ORF">GCM10011399_24370</name>
</gene>
<name>A0A917B8P0_9MICO</name>
<feature type="domain" description="NIF system FeS cluster assembly NifU N-terminal" evidence="2">
    <location>
        <begin position="5"/>
        <end position="49"/>
    </location>
</feature>
<dbReference type="SUPFAM" id="SSF82649">
    <property type="entry name" value="SufE/NifU"/>
    <property type="match status" value="2"/>
</dbReference>
<keyword evidence="4" id="KW-1185">Reference proteome</keyword>